<evidence type="ECO:0000313" key="2">
    <source>
        <dbReference type="Proteomes" id="UP001396334"/>
    </source>
</evidence>
<reference evidence="1 2" key="1">
    <citation type="journal article" date="2024" name="G3 (Bethesda)">
        <title>Genome assembly of Hibiscus sabdariffa L. provides insights into metabolisms of medicinal natural products.</title>
        <authorList>
            <person name="Kim T."/>
        </authorList>
    </citation>
    <scope>NUCLEOTIDE SEQUENCE [LARGE SCALE GENOMIC DNA]</scope>
    <source>
        <strain evidence="1">TK-2024</strain>
        <tissue evidence="1">Old leaves</tissue>
    </source>
</reference>
<evidence type="ECO:0000313" key="1">
    <source>
        <dbReference type="EMBL" id="KAK8986215.1"/>
    </source>
</evidence>
<accession>A0ABR2PCP2</accession>
<dbReference type="Proteomes" id="UP001396334">
    <property type="component" value="Unassembled WGS sequence"/>
</dbReference>
<dbReference type="EMBL" id="JBBPBN010000065">
    <property type="protein sequence ID" value="KAK8986215.1"/>
    <property type="molecule type" value="Genomic_DNA"/>
</dbReference>
<protein>
    <submittedName>
        <fullName evidence="1">Uncharacterized protein</fullName>
    </submittedName>
</protein>
<keyword evidence="2" id="KW-1185">Reference proteome</keyword>
<name>A0ABR2PCP2_9ROSI</name>
<sequence length="82" mass="9119">MASSIEGEEKSGIWKPSTLSLFPAEIQLRWGCKSSKTMSGPELSSQGRVNSQFESDLSSYEAACRNYSTLQQFDAYPSREES</sequence>
<comment type="caution">
    <text evidence="1">The sequence shown here is derived from an EMBL/GenBank/DDBJ whole genome shotgun (WGS) entry which is preliminary data.</text>
</comment>
<proteinExistence type="predicted"/>
<gene>
    <name evidence="1" type="ORF">V6N11_082489</name>
</gene>
<organism evidence="1 2">
    <name type="scientific">Hibiscus sabdariffa</name>
    <name type="common">roselle</name>
    <dbReference type="NCBI Taxonomy" id="183260"/>
    <lineage>
        <taxon>Eukaryota</taxon>
        <taxon>Viridiplantae</taxon>
        <taxon>Streptophyta</taxon>
        <taxon>Embryophyta</taxon>
        <taxon>Tracheophyta</taxon>
        <taxon>Spermatophyta</taxon>
        <taxon>Magnoliopsida</taxon>
        <taxon>eudicotyledons</taxon>
        <taxon>Gunneridae</taxon>
        <taxon>Pentapetalae</taxon>
        <taxon>rosids</taxon>
        <taxon>malvids</taxon>
        <taxon>Malvales</taxon>
        <taxon>Malvaceae</taxon>
        <taxon>Malvoideae</taxon>
        <taxon>Hibiscus</taxon>
    </lineage>
</organism>